<dbReference type="FunFam" id="2.60.40.150:FF:000006">
    <property type="entry name" value="Synaptotagmin-like 5, isoform CRA_a"/>
    <property type="match status" value="1"/>
</dbReference>
<protein>
    <recommendedName>
        <fullName evidence="6">Synaptotagmin-like protein 2</fullName>
    </recommendedName>
</protein>
<gene>
    <name evidence="10" type="ORF">Q7C36_011288</name>
</gene>
<dbReference type="AlphaFoldDB" id="A0AA88MTA1"/>
<comment type="caution">
    <text evidence="10">The sequence shown here is derived from an EMBL/GenBank/DDBJ whole genome shotgun (WGS) entry which is preliminary data.</text>
</comment>
<dbReference type="Pfam" id="PF00168">
    <property type="entry name" value="C2"/>
    <property type="match status" value="2"/>
</dbReference>
<dbReference type="GO" id="GO:0042043">
    <property type="term" value="F:neurexin family protein binding"/>
    <property type="evidence" value="ECO:0007669"/>
    <property type="project" value="TreeGrafter"/>
</dbReference>
<dbReference type="SUPFAM" id="SSF49562">
    <property type="entry name" value="C2 domain (Calcium/lipid-binding domain, CaLB)"/>
    <property type="match status" value="2"/>
</dbReference>
<evidence type="ECO:0000256" key="4">
    <source>
        <dbReference type="ARBA" id="ARBA00022737"/>
    </source>
</evidence>
<keyword evidence="2" id="KW-1003">Cell membrane</keyword>
<accession>A0AA88MTA1</accession>
<evidence type="ECO:0000256" key="5">
    <source>
        <dbReference type="ARBA" id="ARBA00023136"/>
    </source>
</evidence>
<evidence type="ECO:0000259" key="9">
    <source>
        <dbReference type="PROSITE" id="PS50916"/>
    </source>
</evidence>
<dbReference type="InterPro" id="IPR010911">
    <property type="entry name" value="Rab_BD"/>
</dbReference>
<dbReference type="InterPro" id="IPR035892">
    <property type="entry name" value="C2_domain_sf"/>
</dbReference>
<feature type="region of interest" description="Disordered" evidence="7">
    <location>
        <begin position="844"/>
        <end position="907"/>
    </location>
</feature>
<organism evidence="10 11">
    <name type="scientific">Tachysurus vachellii</name>
    <name type="common">Darkbarbel catfish</name>
    <name type="synonym">Pelteobagrus vachellii</name>
    <dbReference type="NCBI Taxonomy" id="175792"/>
    <lineage>
        <taxon>Eukaryota</taxon>
        <taxon>Metazoa</taxon>
        <taxon>Chordata</taxon>
        <taxon>Craniata</taxon>
        <taxon>Vertebrata</taxon>
        <taxon>Euteleostomi</taxon>
        <taxon>Actinopterygii</taxon>
        <taxon>Neopterygii</taxon>
        <taxon>Teleostei</taxon>
        <taxon>Ostariophysi</taxon>
        <taxon>Siluriformes</taxon>
        <taxon>Bagridae</taxon>
        <taxon>Tachysurus</taxon>
    </lineage>
</organism>
<dbReference type="PROSITE" id="PS50916">
    <property type="entry name" value="RABBD"/>
    <property type="match status" value="1"/>
</dbReference>
<keyword evidence="4" id="KW-0677">Repeat</keyword>
<dbReference type="EMBL" id="JAVHJS010000011">
    <property type="protein sequence ID" value="KAK2843073.1"/>
    <property type="molecule type" value="Genomic_DNA"/>
</dbReference>
<name>A0AA88MTA1_TACVA</name>
<dbReference type="Proteomes" id="UP001187315">
    <property type="component" value="Unassembled WGS sequence"/>
</dbReference>
<keyword evidence="11" id="KW-1185">Reference proteome</keyword>
<dbReference type="FunFam" id="2.60.40.150:FF:000040">
    <property type="entry name" value="synaptotagmin-like protein 2 isoform X2"/>
    <property type="match status" value="1"/>
</dbReference>
<evidence type="ECO:0000259" key="8">
    <source>
        <dbReference type="PROSITE" id="PS50004"/>
    </source>
</evidence>
<feature type="compositionally biased region" description="Acidic residues" evidence="7">
    <location>
        <begin position="874"/>
        <end position="886"/>
    </location>
</feature>
<keyword evidence="5" id="KW-0472">Membrane</keyword>
<feature type="domain" description="C2" evidence="8">
    <location>
        <begin position="1066"/>
        <end position="1197"/>
    </location>
</feature>
<comment type="subcellular location">
    <subcellularLocation>
        <location evidence="1">Cell membrane</location>
    </subcellularLocation>
</comment>
<evidence type="ECO:0000256" key="1">
    <source>
        <dbReference type="ARBA" id="ARBA00004236"/>
    </source>
</evidence>
<dbReference type="PROSITE" id="PS50004">
    <property type="entry name" value="C2"/>
    <property type="match status" value="2"/>
</dbReference>
<dbReference type="Gene3D" id="2.60.40.150">
    <property type="entry name" value="C2 domain"/>
    <property type="match status" value="2"/>
</dbReference>
<keyword evidence="3" id="KW-0268">Exocytosis</keyword>
<dbReference type="GO" id="GO:0031267">
    <property type="term" value="F:small GTPase binding"/>
    <property type="evidence" value="ECO:0007669"/>
    <property type="project" value="InterPro"/>
</dbReference>
<dbReference type="SMART" id="SM00239">
    <property type="entry name" value="C2"/>
    <property type="match status" value="2"/>
</dbReference>
<evidence type="ECO:0000256" key="7">
    <source>
        <dbReference type="SAM" id="MobiDB-lite"/>
    </source>
</evidence>
<dbReference type="InterPro" id="IPR000008">
    <property type="entry name" value="C2_dom"/>
</dbReference>
<evidence type="ECO:0000256" key="6">
    <source>
        <dbReference type="ARBA" id="ARBA00072164"/>
    </source>
</evidence>
<dbReference type="PANTHER" id="PTHR45716:SF3">
    <property type="entry name" value="SYNAPTOTAGMIN-LIKE PROTEIN 1"/>
    <property type="match status" value="1"/>
</dbReference>
<dbReference type="PANTHER" id="PTHR45716">
    <property type="entry name" value="BITESIZE, ISOFORM I"/>
    <property type="match status" value="1"/>
</dbReference>
<dbReference type="Gene3D" id="6.10.250.3000">
    <property type="match status" value="1"/>
</dbReference>
<feature type="domain" description="RabBD" evidence="9">
    <location>
        <begin position="10"/>
        <end position="66"/>
    </location>
</feature>
<sequence>MKASRDATIFIDLSFLSSEEEAVIHKVLLRDEDLKKHEIGRVRKLRELVPDPKQLKVYSGEWFEELKSKRYGRQPHVSAVVRSSMRWKKSADHKPNPFLKAVLEDKDDEKNKTHPGVSTDPRLIHPALSVQVQQENIDEAIILEPPGVKLNSPVFKVIEAGCQSGPQIQEQAPLVEPPKLESMQELKIKPDITNKINTNISDTGKTTLNEDLSVETSLETRPKQTDENTARNFNIRSFSKAQETSNWEICQFGSDADEFKEPESKVEVVIINSINSTETKASNKQNNPRPEMVLNSGFGFKEEFPSPIPKRRSGNKISVMNITTKQTTPARKEELNIDSNRKDNPVILENSKIDPVYNVNTLDFVNLEQSDPMQEKRQPVQEIIVTDFRRRSPTKMEKISIDLDVEKNPDFLKGPVNNANTPKCSILNQSLDPVQKGNERVAEEIIVTDFKQSSPTKMMELSIDLDVEKNPDFLEGPVNNVNTPRVNWDQKRLYPVQKGKERAAEEIVTVGSKQRSPTKMEELSIDLDVEKNPDFLEGPVNNVNTPRVNWDQKSLYPVQKGKERAAEEIVTVGSKQRSPTKMEELSIDLNMEKNADFREGPVNNVNTPKCVNWDQKSLEPVQKGKERSVEEIVAIDSKQRSPTKMEELSIDLNMEKNPDFIEGPINVNTPNFANLDQSLYPVQKGNERVVEEILVTDFKKRSPTKEELIVDLNVEANTDFVEDLNTGPVHEDVRKNVNRLKDPDRDELQESVAGGKRVFDVELRKSANTNQKDSVEIKEIGETEQEGCFLDREDECGISESDILASVYARAIKPKSGVSKTTLVQEPVQKSADVIPTIVVMPSESEEMKEMRPVKNETPGPEALVEVGKPGTDTWEDEGVDSDEDSSSASSHDSDLSGKRGPLSASTLSVTERTASLLSVYSDAGDFGSVAVQGSVEFAIMYSPLGELVIMVEQCQDLAIANPRKQRTDPYVKTYLYPDKRSKRKTSIKKHTLNPVYVESLRYKVKREELHGKTLNLSVWHNDSRGRNAFLGQVEINLKHWDWKHEALTWYNLQPKNVDNQESQEYRGVLCVSLKYMPSEATGGSKHSQAMGEIHIWLREARHLRRLKAQGVDSFVKCYMLPDTSKKSRQKTRVVKKTQDPVYNHTMVYDGFRAGEVCEACCELTVWDNNKLSNQFLGGVRLSLGTGQSYGKKVDWMDSENDEVEIWKKMMASPNSWVEAELPLRSSMTPRK</sequence>
<proteinExistence type="predicted"/>
<evidence type="ECO:0000313" key="10">
    <source>
        <dbReference type="EMBL" id="KAK2843073.1"/>
    </source>
</evidence>
<reference evidence="10" key="1">
    <citation type="submission" date="2023-08" db="EMBL/GenBank/DDBJ databases">
        <title>Pelteobagrus vachellii genome.</title>
        <authorList>
            <person name="Liu H."/>
        </authorList>
    </citation>
    <scope>NUCLEOTIDE SEQUENCE</scope>
    <source>
        <strain evidence="10">PRFRI_2022a</strain>
        <tissue evidence="10">Muscle</tissue>
    </source>
</reference>
<dbReference type="CDD" id="cd08393">
    <property type="entry name" value="C2A_SLP-1_2"/>
    <property type="match status" value="1"/>
</dbReference>
<evidence type="ECO:0000256" key="2">
    <source>
        <dbReference type="ARBA" id="ARBA00022475"/>
    </source>
</evidence>
<feature type="domain" description="C2" evidence="8">
    <location>
        <begin position="932"/>
        <end position="1051"/>
    </location>
</feature>
<dbReference type="GO" id="GO:0070382">
    <property type="term" value="C:exocytic vesicle"/>
    <property type="evidence" value="ECO:0007669"/>
    <property type="project" value="TreeGrafter"/>
</dbReference>
<dbReference type="GO" id="GO:0005886">
    <property type="term" value="C:plasma membrane"/>
    <property type="evidence" value="ECO:0007669"/>
    <property type="project" value="UniProtKB-SubCell"/>
</dbReference>
<dbReference type="InterPro" id="IPR043567">
    <property type="entry name" value="SYTL1-5_C2B"/>
</dbReference>
<feature type="compositionally biased region" description="Basic and acidic residues" evidence="7">
    <location>
        <begin position="846"/>
        <end position="855"/>
    </location>
</feature>
<dbReference type="CDD" id="cd04020">
    <property type="entry name" value="C2B_SLP_1-2-3-4"/>
    <property type="match status" value="1"/>
</dbReference>
<dbReference type="GO" id="GO:0006886">
    <property type="term" value="P:intracellular protein transport"/>
    <property type="evidence" value="ECO:0007669"/>
    <property type="project" value="InterPro"/>
</dbReference>
<evidence type="ECO:0000313" key="11">
    <source>
        <dbReference type="Proteomes" id="UP001187315"/>
    </source>
</evidence>
<dbReference type="GO" id="GO:0006887">
    <property type="term" value="P:exocytosis"/>
    <property type="evidence" value="ECO:0007669"/>
    <property type="project" value="UniProtKB-KW"/>
</dbReference>
<evidence type="ECO:0000256" key="3">
    <source>
        <dbReference type="ARBA" id="ARBA00022483"/>
    </source>
</evidence>